<keyword evidence="3" id="KW-0436">Ligase</keyword>
<feature type="domain" description="Aminoacyl-transfer RNA synthetases class-II family profile" evidence="9">
    <location>
        <begin position="297"/>
        <end position="535"/>
    </location>
</feature>
<proteinExistence type="inferred from homology"/>
<dbReference type="EC" id="6.1.1.11" evidence="2"/>
<comment type="similarity">
    <text evidence="1">Belongs to the class-II aminoacyl-tRNA synthetase family. Type-1 seryl-tRNA synthetase subfamily.</text>
</comment>
<feature type="compositionally biased region" description="Basic and acidic residues" evidence="8">
    <location>
        <begin position="106"/>
        <end position="115"/>
    </location>
</feature>
<evidence type="ECO:0000256" key="2">
    <source>
        <dbReference type="ARBA" id="ARBA00012840"/>
    </source>
</evidence>
<dbReference type="PROSITE" id="PS50862">
    <property type="entry name" value="AA_TRNA_LIGASE_II"/>
    <property type="match status" value="1"/>
</dbReference>
<dbReference type="Gene3D" id="3.30.930.10">
    <property type="entry name" value="Bira Bifunctional Protein, Domain 2"/>
    <property type="match status" value="1"/>
</dbReference>
<accession>A0A4S2KUI9</accession>
<dbReference type="STRING" id="300112.A0A4S2KUI9"/>
<evidence type="ECO:0000259" key="9">
    <source>
        <dbReference type="PROSITE" id="PS50862"/>
    </source>
</evidence>
<feature type="compositionally biased region" description="Basic and acidic residues" evidence="8">
    <location>
        <begin position="74"/>
        <end position="98"/>
    </location>
</feature>
<dbReference type="FunFam" id="3.30.930.10:FF:000078">
    <property type="entry name" value="Seryl-tRNA synthetase"/>
    <property type="match status" value="1"/>
</dbReference>
<keyword evidence="11" id="KW-1185">Reference proteome</keyword>
<reference evidence="10 11" key="1">
    <citation type="journal article" date="2019" name="Philos. Trans. R. Soc. Lond., B, Biol. Sci.">
        <title>Ant behaviour and brain gene expression of defending hosts depend on the ecological success of the intruding social parasite.</title>
        <authorList>
            <person name="Kaur R."/>
            <person name="Stoldt M."/>
            <person name="Jongepier E."/>
            <person name="Feldmeyer B."/>
            <person name="Menzel F."/>
            <person name="Bornberg-Bauer E."/>
            <person name="Foitzik S."/>
        </authorList>
    </citation>
    <scope>NUCLEOTIDE SEQUENCE [LARGE SCALE GENOMIC DNA]</scope>
    <source>
        <tissue evidence="10">Whole body</tissue>
    </source>
</reference>
<dbReference type="GO" id="GO:0004828">
    <property type="term" value="F:serine-tRNA ligase activity"/>
    <property type="evidence" value="ECO:0007669"/>
    <property type="project" value="UniProtKB-EC"/>
</dbReference>
<comment type="caution">
    <text evidence="10">The sequence shown here is derived from an EMBL/GenBank/DDBJ whole genome shotgun (WGS) entry which is preliminary data.</text>
</comment>
<keyword evidence="6 10" id="KW-0030">Aminoacyl-tRNA synthetase</keyword>
<dbReference type="GO" id="GO:0005524">
    <property type="term" value="F:ATP binding"/>
    <property type="evidence" value="ECO:0007669"/>
    <property type="project" value="UniProtKB-KW"/>
</dbReference>
<evidence type="ECO:0000256" key="4">
    <source>
        <dbReference type="ARBA" id="ARBA00022741"/>
    </source>
</evidence>
<keyword evidence="5" id="KW-0067">ATP-binding</keyword>
<evidence type="ECO:0000313" key="10">
    <source>
        <dbReference type="EMBL" id="TGZ53733.1"/>
    </source>
</evidence>
<gene>
    <name evidence="10" type="ORF">DBV15_06474</name>
</gene>
<evidence type="ECO:0000313" key="11">
    <source>
        <dbReference type="Proteomes" id="UP000310200"/>
    </source>
</evidence>
<dbReference type="InterPro" id="IPR002314">
    <property type="entry name" value="aa-tRNA-synt_IIb"/>
</dbReference>
<dbReference type="EMBL" id="QBLH01000962">
    <property type="protein sequence ID" value="TGZ53733.1"/>
    <property type="molecule type" value="Genomic_DNA"/>
</dbReference>
<organism evidence="10 11">
    <name type="scientific">Temnothorax longispinosus</name>
    <dbReference type="NCBI Taxonomy" id="300112"/>
    <lineage>
        <taxon>Eukaryota</taxon>
        <taxon>Metazoa</taxon>
        <taxon>Ecdysozoa</taxon>
        <taxon>Arthropoda</taxon>
        <taxon>Hexapoda</taxon>
        <taxon>Insecta</taxon>
        <taxon>Pterygota</taxon>
        <taxon>Neoptera</taxon>
        <taxon>Endopterygota</taxon>
        <taxon>Hymenoptera</taxon>
        <taxon>Apocrita</taxon>
        <taxon>Aculeata</taxon>
        <taxon>Formicoidea</taxon>
        <taxon>Formicidae</taxon>
        <taxon>Myrmicinae</taxon>
        <taxon>Temnothorax</taxon>
    </lineage>
</organism>
<dbReference type="InterPro" id="IPR045864">
    <property type="entry name" value="aa-tRNA-synth_II/BPL/LPL"/>
</dbReference>
<sequence length="572" mass="64427">MCQGLNKSGLSGAKTGGTILTHHHIHSGEWRRAARDALTDAKEKSRVLRADGYLCATSCFQAKVAPWAWGRGREAVGAGRRERETSEGHRAPRGHEARGATSIDASETRPPRDFSRPALSGRVERGVEERDAERRREYVATFRATPRAASASAAKTHQSPAEALEKNVRGAKHVLPEPEYNTDFLCNPANRDVIFNNIKRRKGIGDIDKVLEYSGNPEKRELLLQELSKIPNCTHPTVCEYGDKPRLLKECGRKPEFDFEPQEFVELATNLKAIRTHTLGPVTGQRSYMLLGDLAELEEALIQYALRRLLKHGFKLLSVPDIIPTKIIERCGLIVDDGRTLVYNLDSHYGDKYSLSGTAEMSLAGNVMNSTFSYDVLPIKLAAVSRCYRAEGSGALDERGIYRVHQFTKVEMFVCSEPNQSEEMFQDLQNIQEELFSSLGLHFQIMDMPSLDLGSPAYRKCDMEGWMPGRKLYGELSSCSTCTDYQSRRLNIRYRTKDGNMKHVHTLNGTACAIPRMLIALCETYQTSHHRITVPNELVPLMRGKTLIKKQPIADMRPYKYKQKLNIKQKAE</sequence>
<evidence type="ECO:0000256" key="7">
    <source>
        <dbReference type="ARBA" id="ARBA00031113"/>
    </source>
</evidence>
<evidence type="ECO:0000256" key="3">
    <source>
        <dbReference type="ARBA" id="ARBA00022598"/>
    </source>
</evidence>
<evidence type="ECO:0000256" key="5">
    <source>
        <dbReference type="ARBA" id="ARBA00022840"/>
    </source>
</evidence>
<dbReference type="PRINTS" id="PR00981">
    <property type="entry name" value="TRNASYNTHSER"/>
</dbReference>
<evidence type="ECO:0000256" key="6">
    <source>
        <dbReference type="ARBA" id="ARBA00023146"/>
    </source>
</evidence>
<evidence type="ECO:0000256" key="1">
    <source>
        <dbReference type="ARBA" id="ARBA00010728"/>
    </source>
</evidence>
<dbReference type="Pfam" id="PF00587">
    <property type="entry name" value="tRNA-synt_2b"/>
    <property type="match status" value="1"/>
</dbReference>
<evidence type="ECO:0000256" key="8">
    <source>
        <dbReference type="SAM" id="MobiDB-lite"/>
    </source>
</evidence>
<dbReference type="GO" id="GO:0006434">
    <property type="term" value="P:seryl-tRNA aminoacylation"/>
    <property type="evidence" value="ECO:0007669"/>
    <property type="project" value="InterPro"/>
</dbReference>
<feature type="region of interest" description="Disordered" evidence="8">
    <location>
        <begin position="74"/>
        <end position="130"/>
    </location>
</feature>
<protein>
    <recommendedName>
        <fullName evidence="2">serine--tRNA ligase</fullName>
        <ecNumber evidence="2">6.1.1.11</ecNumber>
    </recommendedName>
    <alternativeName>
        <fullName evidence="7">Seryl-tRNA synthetase</fullName>
    </alternativeName>
</protein>
<name>A0A4S2KUI9_9HYME</name>
<dbReference type="SUPFAM" id="SSF55681">
    <property type="entry name" value="Class II aaRS and biotin synthetases"/>
    <property type="match status" value="1"/>
</dbReference>
<dbReference type="InterPro" id="IPR006195">
    <property type="entry name" value="aa-tRNA-synth_II"/>
</dbReference>
<keyword evidence="4" id="KW-0547">Nucleotide-binding</keyword>
<dbReference type="InterPro" id="IPR002317">
    <property type="entry name" value="Ser-tRNA-ligase_type_1"/>
</dbReference>
<dbReference type="PANTHER" id="PTHR11778">
    <property type="entry name" value="SERYL-TRNA SYNTHETASE"/>
    <property type="match status" value="1"/>
</dbReference>
<dbReference type="Proteomes" id="UP000310200">
    <property type="component" value="Unassembled WGS sequence"/>
</dbReference>
<dbReference type="AlphaFoldDB" id="A0A4S2KUI9"/>